<dbReference type="STRING" id="1328313.DS2_10537"/>
<dbReference type="Pfam" id="PF13487">
    <property type="entry name" value="HD_5"/>
    <property type="match status" value="1"/>
</dbReference>
<dbReference type="Gene3D" id="3.40.50.2300">
    <property type="match status" value="1"/>
</dbReference>
<proteinExistence type="predicted"/>
<dbReference type="PROSITE" id="PS51832">
    <property type="entry name" value="HD_GYP"/>
    <property type="match status" value="1"/>
</dbReference>
<dbReference type="PROSITE" id="PS50110">
    <property type="entry name" value="RESPONSE_REGULATORY"/>
    <property type="match status" value="1"/>
</dbReference>
<dbReference type="SUPFAM" id="SSF52172">
    <property type="entry name" value="CheY-like"/>
    <property type="match status" value="1"/>
</dbReference>
<dbReference type="EMBL" id="ARZY01000018">
    <property type="protein sequence ID" value="EWH09877.1"/>
    <property type="molecule type" value="Genomic_DNA"/>
</dbReference>
<organism evidence="4 5">
    <name type="scientific">Catenovulum agarivorans DS-2</name>
    <dbReference type="NCBI Taxonomy" id="1328313"/>
    <lineage>
        <taxon>Bacteria</taxon>
        <taxon>Pseudomonadati</taxon>
        <taxon>Pseudomonadota</taxon>
        <taxon>Gammaproteobacteria</taxon>
        <taxon>Alteromonadales</taxon>
        <taxon>Alteromonadaceae</taxon>
        <taxon>Catenovulum</taxon>
    </lineage>
</organism>
<comment type="caution">
    <text evidence="4">The sequence shown here is derived from an EMBL/GenBank/DDBJ whole genome shotgun (WGS) entry which is preliminary data.</text>
</comment>
<gene>
    <name evidence="4" type="ORF">DS2_10537</name>
</gene>
<feature type="modified residue" description="4-aspartylphosphate" evidence="1">
    <location>
        <position position="79"/>
    </location>
</feature>
<evidence type="ECO:0000259" key="3">
    <source>
        <dbReference type="PROSITE" id="PS51832"/>
    </source>
</evidence>
<dbReference type="InterPro" id="IPR021800">
    <property type="entry name" value="DUF3369"/>
</dbReference>
<protein>
    <submittedName>
        <fullName evidence="4">Response regulator receiver modulated metal dependent phosphohydrolase</fullName>
    </submittedName>
</protein>
<dbReference type="PATRIC" id="fig|1328313.3.peg.2155"/>
<dbReference type="SMART" id="SM00471">
    <property type="entry name" value="HDc"/>
    <property type="match status" value="1"/>
</dbReference>
<dbReference type="SUPFAM" id="SSF109604">
    <property type="entry name" value="HD-domain/PDEase-like"/>
    <property type="match status" value="1"/>
</dbReference>
<dbReference type="AlphaFoldDB" id="W7QLR2"/>
<name>W7QLR2_9ALTE</name>
<dbReference type="Proteomes" id="UP000019276">
    <property type="component" value="Unassembled WGS sequence"/>
</dbReference>
<dbReference type="RefSeq" id="WP_035014725.1">
    <property type="nucleotide sequence ID" value="NZ_ARZY01000018.1"/>
</dbReference>
<dbReference type="InterPro" id="IPR001789">
    <property type="entry name" value="Sig_transdc_resp-reg_receiver"/>
</dbReference>
<dbReference type="InterPro" id="IPR037522">
    <property type="entry name" value="HD_GYP_dom"/>
</dbReference>
<evidence type="ECO:0000259" key="2">
    <source>
        <dbReference type="PROSITE" id="PS50110"/>
    </source>
</evidence>
<dbReference type="GO" id="GO:0000160">
    <property type="term" value="P:phosphorelay signal transduction system"/>
    <property type="evidence" value="ECO:0007669"/>
    <property type="project" value="InterPro"/>
</dbReference>
<dbReference type="Pfam" id="PF11849">
    <property type="entry name" value="DUF3369"/>
    <property type="match status" value="1"/>
</dbReference>
<keyword evidence="4" id="KW-0378">Hydrolase</keyword>
<feature type="domain" description="HD-GYP" evidence="3">
    <location>
        <begin position="313"/>
        <end position="510"/>
    </location>
</feature>
<dbReference type="InterPro" id="IPR052020">
    <property type="entry name" value="Cyclic_di-GMP/3'3'-cGAMP_PDE"/>
</dbReference>
<dbReference type="CDD" id="cd00077">
    <property type="entry name" value="HDc"/>
    <property type="match status" value="1"/>
</dbReference>
<dbReference type="OrthoDB" id="9787688at2"/>
<dbReference type="InterPro" id="IPR003607">
    <property type="entry name" value="HD/PDEase_dom"/>
</dbReference>
<keyword evidence="1" id="KW-0597">Phosphoprotein</keyword>
<evidence type="ECO:0000313" key="5">
    <source>
        <dbReference type="Proteomes" id="UP000019276"/>
    </source>
</evidence>
<dbReference type="GO" id="GO:0008081">
    <property type="term" value="F:phosphoric diester hydrolase activity"/>
    <property type="evidence" value="ECO:0007669"/>
    <property type="project" value="UniProtKB-ARBA"/>
</dbReference>
<sequence>MSDNDLFEFAEDTITEQKETQYWKILVVDDDNFIHQVTGLVLNDLEIEGRKLQLLNAYSGSEAKAILQQEQDIALAFVDVVMETDHAGLDLVHWIRTELQNKSIRLILRTGQAGTAPEEQVIRDYDINDYKEKTELTARKLATCVFSGIRSYRDIVTIEKSLNGFQRLVSASTNILKTHSIIEFGSASLIQLFDLLEIECSSLYVAHTSTDKYTDDDKIILGATGNYVGYGHNYSSINISDKSKALIDSAFANKKTYIDENIYVGYYQTADLTESVLLAQFTQPVDEFHIRLLEIYATNIALVFENVTYREDLTTTQAELIYILGDAIEMRSKETGAHVKRVSLICHELASLYGCDEKFVSTLTHAAPLHDVGKIAIPEQILHKPGKLDAKEWSIMLRHAEIGGDLLKNSRKPITKAGAKIARHHHENWDGTGYPDGLIGEKIPLEARIVAIADVFDALGSRRSYKEPWSDDRIKALLKEESGKKFEPRLVDIMLENYELFTTIRELNPDEF</sequence>
<dbReference type="PANTHER" id="PTHR45228">
    <property type="entry name" value="CYCLIC DI-GMP PHOSPHODIESTERASE TM_0186-RELATED"/>
    <property type="match status" value="1"/>
</dbReference>
<feature type="domain" description="Response regulatory" evidence="2">
    <location>
        <begin position="24"/>
        <end position="148"/>
    </location>
</feature>
<accession>W7QLR2</accession>
<reference evidence="4 5" key="1">
    <citation type="journal article" date="2014" name="Genome Announc.">
        <title>Draft Genome Sequence of the Agar-Degrading Bacterium Catenovulum sp. Strain DS-2, Isolated from Intestines of Haliotis diversicolor.</title>
        <authorList>
            <person name="Shan D."/>
            <person name="Li X."/>
            <person name="Gu Z."/>
            <person name="Wei G."/>
            <person name="Gao Z."/>
            <person name="Shao Z."/>
        </authorList>
    </citation>
    <scope>NUCLEOTIDE SEQUENCE [LARGE SCALE GENOMIC DNA]</scope>
    <source>
        <strain evidence="4 5">DS-2</strain>
    </source>
</reference>
<evidence type="ECO:0000313" key="4">
    <source>
        <dbReference type="EMBL" id="EWH09877.1"/>
    </source>
</evidence>
<dbReference type="Gene3D" id="1.10.3210.10">
    <property type="entry name" value="Hypothetical protein af1432"/>
    <property type="match status" value="1"/>
</dbReference>
<evidence type="ECO:0000256" key="1">
    <source>
        <dbReference type="PROSITE-ProRule" id="PRU00169"/>
    </source>
</evidence>
<keyword evidence="5" id="KW-1185">Reference proteome</keyword>
<dbReference type="eggNOG" id="COG3437">
    <property type="taxonomic scope" value="Bacteria"/>
</dbReference>
<dbReference type="InterPro" id="IPR011006">
    <property type="entry name" value="CheY-like_superfamily"/>
</dbReference>
<dbReference type="PANTHER" id="PTHR45228:SF9">
    <property type="entry name" value="3'3'-CGAMP-SPECIFIC PHOSPHODIESTERASE 2"/>
    <property type="match status" value="1"/>
</dbReference>